<dbReference type="PROSITE" id="PS00028">
    <property type="entry name" value="ZINC_FINGER_C2H2_1"/>
    <property type="match status" value="1"/>
</dbReference>
<name>A0A9J6C2Q2_POLVA</name>
<evidence type="ECO:0000256" key="2">
    <source>
        <dbReference type="SAM" id="MobiDB-lite"/>
    </source>
</evidence>
<feature type="compositionally biased region" description="Basic and acidic residues" evidence="2">
    <location>
        <begin position="350"/>
        <end position="360"/>
    </location>
</feature>
<dbReference type="PANTHER" id="PTHR13309:SF0">
    <property type="entry name" value="FMR1-INTERACTING PROTEIN NUFIP1"/>
    <property type="match status" value="1"/>
</dbReference>
<evidence type="ECO:0000256" key="1">
    <source>
        <dbReference type="PROSITE-ProRule" id="PRU00042"/>
    </source>
</evidence>
<organism evidence="4 5">
    <name type="scientific">Polypedilum vanderplanki</name>
    <name type="common">Sleeping chironomid midge</name>
    <dbReference type="NCBI Taxonomy" id="319348"/>
    <lineage>
        <taxon>Eukaryota</taxon>
        <taxon>Metazoa</taxon>
        <taxon>Ecdysozoa</taxon>
        <taxon>Arthropoda</taxon>
        <taxon>Hexapoda</taxon>
        <taxon>Insecta</taxon>
        <taxon>Pterygota</taxon>
        <taxon>Neoptera</taxon>
        <taxon>Endopterygota</taxon>
        <taxon>Diptera</taxon>
        <taxon>Nematocera</taxon>
        <taxon>Chironomoidea</taxon>
        <taxon>Chironomidae</taxon>
        <taxon>Chironominae</taxon>
        <taxon>Polypedilum</taxon>
        <taxon>Polypedilum</taxon>
    </lineage>
</organism>
<keyword evidence="5" id="KW-1185">Reference proteome</keyword>
<feature type="region of interest" description="Disordered" evidence="2">
    <location>
        <begin position="163"/>
        <end position="186"/>
    </location>
</feature>
<dbReference type="PROSITE" id="PS50157">
    <property type="entry name" value="ZINC_FINGER_C2H2_2"/>
    <property type="match status" value="1"/>
</dbReference>
<dbReference type="Proteomes" id="UP001107558">
    <property type="component" value="Chromosome 2"/>
</dbReference>
<feature type="region of interest" description="Disordered" evidence="2">
    <location>
        <begin position="250"/>
        <end position="288"/>
    </location>
</feature>
<feature type="domain" description="C2H2-type" evidence="3">
    <location>
        <begin position="45"/>
        <end position="67"/>
    </location>
</feature>
<evidence type="ECO:0000259" key="3">
    <source>
        <dbReference type="PROSITE" id="PS50157"/>
    </source>
</evidence>
<evidence type="ECO:0000313" key="4">
    <source>
        <dbReference type="EMBL" id="KAG5675782.1"/>
    </source>
</evidence>
<dbReference type="EMBL" id="JADBJN010000002">
    <property type="protein sequence ID" value="KAG5675782.1"/>
    <property type="molecule type" value="Genomic_DNA"/>
</dbReference>
<sequence>MALPSPFFALNQFQKQELSQTPKVSKFYRDPQQQQSTQIKREFISFCKYCKEGFKNDFELNQHRRNHVKCPYDECRFNANESTVASHVQKVHIKQSGLVKIQDLTTPEQIEKWREERRKRYPTVQNVILRQKLQEEKFKRGERLKESYHKFGDQKQRNFIKNMGKRDHHSQNKHKKSRNNHLKNKIERGKAKEINEIVESSFDNSLQKKSDSSDEEMHHKVLKFSGTSQIKEDPVEKVVKENSALSILGLYGSDSECSDDDNDEENTSQDKIEQIEIPQNESNNNLTQNDECENFEMSVNETKNDTFQSENDDEAPEEIPTLKQSNQEISEEKTEDPTSKSRKRKRHQKNKLDNQSDRNYKISRKNGLDYSRIKRSGNPFLEKLLERDIVHERNVLLQCVNFVVKNNFFGVGQKSDLSKNAIINE</sequence>
<evidence type="ECO:0000313" key="5">
    <source>
        <dbReference type="Proteomes" id="UP001107558"/>
    </source>
</evidence>
<dbReference type="InterPro" id="IPR013087">
    <property type="entry name" value="Znf_C2H2_type"/>
</dbReference>
<keyword evidence="1" id="KW-0862">Zinc</keyword>
<dbReference type="GO" id="GO:0005634">
    <property type="term" value="C:nucleus"/>
    <property type="evidence" value="ECO:0007669"/>
    <property type="project" value="TreeGrafter"/>
</dbReference>
<protein>
    <recommendedName>
        <fullName evidence="3">C2H2-type domain-containing protein</fullName>
    </recommendedName>
</protein>
<dbReference type="Pfam" id="PF10453">
    <property type="entry name" value="NUFIP1"/>
    <property type="match status" value="1"/>
</dbReference>
<feature type="compositionally biased region" description="Basic residues" evidence="2">
    <location>
        <begin position="166"/>
        <end position="183"/>
    </location>
</feature>
<dbReference type="PANTHER" id="PTHR13309">
    <property type="entry name" value="NUCLEAR FRAGILE X MENTAL RETARDATION PROTEIN INTERACTING PROTEIN 1"/>
    <property type="match status" value="1"/>
</dbReference>
<dbReference type="GO" id="GO:0008270">
    <property type="term" value="F:zinc ion binding"/>
    <property type="evidence" value="ECO:0007669"/>
    <property type="project" value="UniProtKB-KW"/>
</dbReference>
<feature type="compositionally biased region" description="Basic residues" evidence="2">
    <location>
        <begin position="340"/>
        <end position="349"/>
    </location>
</feature>
<dbReference type="GO" id="GO:0003723">
    <property type="term" value="F:RNA binding"/>
    <property type="evidence" value="ECO:0007669"/>
    <property type="project" value="InterPro"/>
</dbReference>
<comment type="caution">
    <text evidence="4">The sequence shown here is derived from an EMBL/GenBank/DDBJ whole genome shotgun (WGS) entry which is preliminary data.</text>
</comment>
<keyword evidence="1" id="KW-0863">Zinc-finger</keyword>
<dbReference type="AlphaFoldDB" id="A0A9J6C2Q2"/>
<dbReference type="InterPro" id="IPR039136">
    <property type="entry name" value="NUFIP1-like"/>
</dbReference>
<dbReference type="InterPro" id="IPR019496">
    <property type="entry name" value="NUFIP1_cons_dom"/>
</dbReference>
<dbReference type="OrthoDB" id="273070at2759"/>
<feature type="compositionally biased region" description="Basic and acidic residues" evidence="2">
    <location>
        <begin position="330"/>
        <end position="339"/>
    </location>
</feature>
<feature type="compositionally biased region" description="Acidic residues" evidence="2">
    <location>
        <begin position="256"/>
        <end position="267"/>
    </location>
</feature>
<dbReference type="GO" id="GO:0000492">
    <property type="term" value="P:box C/D snoRNP assembly"/>
    <property type="evidence" value="ECO:0007669"/>
    <property type="project" value="TreeGrafter"/>
</dbReference>
<accession>A0A9J6C2Q2</accession>
<reference evidence="4" key="1">
    <citation type="submission" date="2021-03" db="EMBL/GenBank/DDBJ databases">
        <title>Chromosome level genome of the anhydrobiotic midge Polypedilum vanderplanki.</title>
        <authorList>
            <person name="Yoshida Y."/>
            <person name="Kikawada T."/>
            <person name="Gusev O."/>
        </authorList>
    </citation>
    <scope>NUCLEOTIDE SEQUENCE</scope>
    <source>
        <strain evidence="4">NIAS01</strain>
        <tissue evidence="4">Whole body or cell culture</tissue>
    </source>
</reference>
<keyword evidence="1" id="KW-0479">Metal-binding</keyword>
<proteinExistence type="predicted"/>
<feature type="compositionally biased region" description="Polar residues" evidence="2">
    <location>
        <begin position="277"/>
        <end position="288"/>
    </location>
</feature>
<gene>
    <name evidence="4" type="ORF">PVAND_005656</name>
</gene>
<feature type="region of interest" description="Disordered" evidence="2">
    <location>
        <begin position="304"/>
        <end position="364"/>
    </location>
</feature>